<sequence>MGKFRDLTLKRKLFSSLVIFVIIPLLIAGGCFSIWINHIDKKSSCESGIIILKEVHKDVDKIFYDVEDVTSKLKINSWMQKILLGTATKKDYWELKEWYDSTTRNKEYFSALCLSMDGKIIYQRGKVLHTENKEYIEQMEQAEGKSFWSQPYILDLFPLYKEDKKETVVTYYNGIHPQEGVNAVLSISVPEEELCAAYQPYLNQNSWESFLMDGDGNIMSATNKEELGQTYSRYERIRDKLVGNQGYFETTIENKNMTVLYTKSNRNGWYLVNEVPTKEILRSNTLYVYLMVLAVSLCVTFGFIFAKVQERFIIRPLDKLLGEMKKLKKGQFDIELVNNSRDEIGTISSEFVQVSKRLEELIQEVYISKIYSQEAELQLLTSQINPHFLYNTLDSIHWLAVKEKDYDVAEQLEALSDIFRHVLSRGKEMVTIEEEVNHLKNYMFIMNSRYKNRAKMRIEMEQGLKYFKIPKLILQPLVENAMLHGLEPKIEGGTIEVWIQREDELLTIIVRDNGVGTDEEKIREKLADAQEEHNVFALKNLDQRIKLKYGKEYGLYFKSRTGVGTEVRVTMPMQGEGINENLDYR</sequence>
<dbReference type="Gene3D" id="3.30.565.10">
    <property type="entry name" value="Histidine kinase-like ATPase, C-terminal domain"/>
    <property type="match status" value="1"/>
</dbReference>
<keyword evidence="5" id="KW-0472">Membrane</keyword>
<dbReference type="SUPFAM" id="SSF158472">
    <property type="entry name" value="HAMP domain-like"/>
    <property type="match status" value="1"/>
</dbReference>
<dbReference type="InterPro" id="IPR003660">
    <property type="entry name" value="HAMP_dom"/>
</dbReference>
<evidence type="ECO:0000313" key="8">
    <source>
        <dbReference type="Proteomes" id="UP000306509"/>
    </source>
</evidence>
<dbReference type="GO" id="GO:0016020">
    <property type="term" value="C:membrane"/>
    <property type="evidence" value="ECO:0007669"/>
    <property type="project" value="UniProtKB-SubCell"/>
</dbReference>
<dbReference type="PROSITE" id="PS50885">
    <property type="entry name" value="HAMP"/>
    <property type="match status" value="1"/>
</dbReference>
<dbReference type="Pfam" id="PF00672">
    <property type="entry name" value="HAMP"/>
    <property type="match status" value="1"/>
</dbReference>
<feature type="transmembrane region" description="Helical" evidence="5">
    <location>
        <begin position="286"/>
        <end position="306"/>
    </location>
</feature>
<dbReference type="Proteomes" id="UP000306509">
    <property type="component" value="Unassembled WGS sequence"/>
</dbReference>
<dbReference type="InterPro" id="IPR003594">
    <property type="entry name" value="HATPase_dom"/>
</dbReference>
<evidence type="ECO:0000256" key="4">
    <source>
        <dbReference type="ARBA" id="ARBA00022777"/>
    </source>
</evidence>
<gene>
    <name evidence="7" type="primary">yehU_3</name>
    <name evidence="7" type="ORF">DSM106044_00712</name>
</gene>
<proteinExistence type="predicted"/>
<keyword evidence="5" id="KW-0812">Transmembrane</keyword>
<organism evidence="7 8">
    <name type="scientific">Robinsoniella peoriensis</name>
    <dbReference type="NCBI Taxonomy" id="180332"/>
    <lineage>
        <taxon>Bacteria</taxon>
        <taxon>Bacillati</taxon>
        <taxon>Bacillota</taxon>
        <taxon>Clostridia</taxon>
        <taxon>Lachnospirales</taxon>
        <taxon>Lachnospiraceae</taxon>
        <taxon>Robinsoniella</taxon>
    </lineage>
</organism>
<dbReference type="Gene3D" id="3.30.450.20">
    <property type="entry name" value="PAS domain"/>
    <property type="match status" value="1"/>
</dbReference>
<dbReference type="Gene3D" id="6.10.340.10">
    <property type="match status" value="1"/>
</dbReference>
<dbReference type="EMBL" id="QGQD01000017">
    <property type="protein sequence ID" value="TLD02330.1"/>
    <property type="molecule type" value="Genomic_DNA"/>
</dbReference>
<evidence type="ECO:0000313" key="7">
    <source>
        <dbReference type="EMBL" id="TLD02330.1"/>
    </source>
</evidence>
<dbReference type="PROSITE" id="PS51257">
    <property type="entry name" value="PROKAR_LIPOPROTEIN"/>
    <property type="match status" value="1"/>
</dbReference>
<comment type="caution">
    <text evidence="7">The sequence shown here is derived from an EMBL/GenBank/DDBJ whole genome shotgun (WGS) entry which is preliminary data.</text>
</comment>
<dbReference type="GO" id="GO:0000155">
    <property type="term" value="F:phosphorelay sensor kinase activity"/>
    <property type="evidence" value="ECO:0007669"/>
    <property type="project" value="InterPro"/>
</dbReference>
<evidence type="ECO:0000256" key="3">
    <source>
        <dbReference type="ARBA" id="ARBA00022679"/>
    </source>
</evidence>
<dbReference type="STRING" id="180332.GCA_000797495_00169"/>
<dbReference type="InterPro" id="IPR050640">
    <property type="entry name" value="Bact_2-comp_sensor_kinase"/>
</dbReference>
<dbReference type="PANTHER" id="PTHR34220:SF7">
    <property type="entry name" value="SENSOR HISTIDINE KINASE YPDA"/>
    <property type="match status" value="1"/>
</dbReference>
<reference evidence="7 8" key="1">
    <citation type="journal article" date="2019" name="Anaerobe">
        <title>Detection of Robinsoniella peoriensis in multiple bone samples of a trauma patient.</title>
        <authorList>
            <person name="Schrottner P."/>
            <person name="Hartwich K."/>
            <person name="Bunk B."/>
            <person name="Schober I."/>
            <person name="Helbig S."/>
            <person name="Rudolph W.W."/>
            <person name="Gunzer F."/>
        </authorList>
    </citation>
    <scope>NUCLEOTIDE SEQUENCE [LARGE SCALE GENOMIC DNA]</scope>
    <source>
        <strain evidence="7 8">DSM 106044</strain>
    </source>
</reference>
<feature type="transmembrane region" description="Helical" evidence="5">
    <location>
        <begin position="12"/>
        <end position="36"/>
    </location>
</feature>
<dbReference type="EC" id="2.7.13.3" evidence="7"/>
<dbReference type="SMART" id="SM00304">
    <property type="entry name" value="HAMP"/>
    <property type="match status" value="1"/>
</dbReference>
<evidence type="ECO:0000256" key="1">
    <source>
        <dbReference type="ARBA" id="ARBA00004370"/>
    </source>
</evidence>
<keyword evidence="5" id="KW-1133">Transmembrane helix</keyword>
<dbReference type="InterPro" id="IPR036890">
    <property type="entry name" value="HATPase_C_sf"/>
</dbReference>
<dbReference type="InterPro" id="IPR010559">
    <property type="entry name" value="Sig_transdc_His_kin_internal"/>
</dbReference>
<keyword evidence="8" id="KW-1185">Reference proteome</keyword>
<evidence type="ECO:0000256" key="5">
    <source>
        <dbReference type="SAM" id="Phobius"/>
    </source>
</evidence>
<dbReference type="SUPFAM" id="SSF55874">
    <property type="entry name" value="ATPase domain of HSP90 chaperone/DNA topoisomerase II/histidine kinase"/>
    <property type="match status" value="1"/>
</dbReference>
<name>A0A4U8QB92_9FIRM</name>
<accession>A0A4U8QB92</accession>
<comment type="subcellular location">
    <subcellularLocation>
        <location evidence="1">Membrane</location>
    </subcellularLocation>
</comment>
<protein>
    <submittedName>
        <fullName evidence="7">Sensor histidine kinase YehU</fullName>
        <ecNumber evidence="7">2.7.13.3</ecNumber>
    </submittedName>
</protein>
<keyword evidence="4 7" id="KW-0418">Kinase</keyword>
<feature type="domain" description="HAMP" evidence="6">
    <location>
        <begin position="311"/>
        <end position="363"/>
    </location>
</feature>
<evidence type="ECO:0000259" key="6">
    <source>
        <dbReference type="PROSITE" id="PS50885"/>
    </source>
</evidence>
<keyword evidence="2" id="KW-0597">Phosphoprotein</keyword>
<keyword evidence="3 7" id="KW-0808">Transferase</keyword>
<dbReference type="Pfam" id="PF06580">
    <property type="entry name" value="His_kinase"/>
    <property type="match status" value="1"/>
</dbReference>
<dbReference type="RefSeq" id="WP_138001798.1">
    <property type="nucleotide sequence ID" value="NZ_QGQD01000017.1"/>
</dbReference>
<dbReference type="Pfam" id="PF02518">
    <property type="entry name" value="HATPase_c"/>
    <property type="match status" value="1"/>
</dbReference>
<dbReference type="CDD" id="cd12912">
    <property type="entry name" value="PDC2_MCP_like"/>
    <property type="match status" value="1"/>
</dbReference>
<dbReference type="PANTHER" id="PTHR34220">
    <property type="entry name" value="SENSOR HISTIDINE KINASE YPDA"/>
    <property type="match status" value="1"/>
</dbReference>
<dbReference type="CDD" id="cd06225">
    <property type="entry name" value="HAMP"/>
    <property type="match status" value="1"/>
</dbReference>
<evidence type="ECO:0000256" key="2">
    <source>
        <dbReference type="ARBA" id="ARBA00022553"/>
    </source>
</evidence>
<dbReference type="AlphaFoldDB" id="A0A4U8QB92"/>